<dbReference type="Proteomes" id="UP001206595">
    <property type="component" value="Unassembled WGS sequence"/>
</dbReference>
<dbReference type="AlphaFoldDB" id="A0AAD5HH23"/>
<keyword evidence="3" id="KW-1185">Reference proteome</keyword>
<keyword evidence="1" id="KW-0472">Membrane</keyword>
<dbReference type="EMBL" id="MU620893">
    <property type="protein sequence ID" value="KAI8584177.1"/>
    <property type="molecule type" value="Genomic_DNA"/>
</dbReference>
<dbReference type="GeneID" id="75910572"/>
<evidence type="ECO:0000313" key="3">
    <source>
        <dbReference type="Proteomes" id="UP001206595"/>
    </source>
</evidence>
<reference evidence="2" key="1">
    <citation type="submission" date="2021-06" db="EMBL/GenBank/DDBJ databases">
        <authorList>
            <consortium name="DOE Joint Genome Institute"/>
            <person name="Mondo S.J."/>
            <person name="Amses K.R."/>
            <person name="Simmons D.R."/>
            <person name="Longcore J.E."/>
            <person name="Seto K."/>
            <person name="Alves G.H."/>
            <person name="Bonds A.E."/>
            <person name="Quandt C.A."/>
            <person name="Davis W.J."/>
            <person name="Chang Y."/>
            <person name="Letcher P.M."/>
            <person name="Powell M.J."/>
            <person name="Kuo A."/>
            <person name="Labutti K."/>
            <person name="Pangilinan J."/>
            <person name="Andreopoulos W."/>
            <person name="Tritt A."/>
            <person name="Riley R."/>
            <person name="Hundley H."/>
            <person name="Johnson J."/>
            <person name="Lipzen A."/>
            <person name="Barry K."/>
            <person name="Berbee M.L."/>
            <person name="Buchler N.E."/>
            <person name="Grigoriev I.V."/>
            <person name="Spatafora J.W."/>
            <person name="Stajich J.E."/>
            <person name="James T.Y."/>
        </authorList>
    </citation>
    <scope>NUCLEOTIDE SEQUENCE</scope>
    <source>
        <strain evidence="2">AG</strain>
    </source>
</reference>
<dbReference type="RefSeq" id="XP_051449181.1">
    <property type="nucleotide sequence ID" value="XM_051585222.1"/>
</dbReference>
<protein>
    <submittedName>
        <fullName evidence="2">Uncharacterized protein</fullName>
    </submittedName>
</protein>
<sequence>MAPSLSGEALPSYDEISKPALAYRLAPPPYTAAARDDDEVLGFNGLGYDELTLSAGEQTVYKTRMLLTMIAIVMTTGLMVTLGVLLFPASGGKPQQQICWNPCSNRSETINTSNCCAGFFCSPSC</sequence>
<proteinExistence type="predicted"/>
<evidence type="ECO:0000256" key="1">
    <source>
        <dbReference type="SAM" id="Phobius"/>
    </source>
</evidence>
<keyword evidence="1" id="KW-0812">Transmembrane</keyword>
<reference evidence="2" key="2">
    <citation type="journal article" date="2022" name="Proc. Natl. Acad. Sci. U.S.A.">
        <title>Diploid-dominant life cycles characterize the early evolution of Fungi.</title>
        <authorList>
            <person name="Amses K.R."/>
            <person name="Simmons D.R."/>
            <person name="Longcore J.E."/>
            <person name="Mondo S.J."/>
            <person name="Seto K."/>
            <person name="Jeronimo G.H."/>
            <person name="Bonds A.E."/>
            <person name="Quandt C.A."/>
            <person name="Davis W.J."/>
            <person name="Chang Y."/>
            <person name="Federici B.A."/>
            <person name="Kuo A."/>
            <person name="LaButti K."/>
            <person name="Pangilinan J."/>
            <person name="Andreopoulos W."/>
            <person name="Tritt A."/>
            <person name="Riley R."/>
            <person name="Hundley H."/>
            <person name="Johnson J."/>
            <person name="Lipzen A."/>
            <person name="Barry K."/>
            <person name="Lang B.F."/>
            <person name="Cuomo C.A."/>
            <person name="Buchler N.E."/>
            <person name="Grigoriev I.V."/>
            <person name="Spatafora J.W."/>
            <person name="Stajich J.E."/>
            <person name="James T.Y."/>
        </authorList>
    </citation>
    <scope>NUCLEOTIDE SEQUENCE</scope>
    <source>
        <strain evidence="2">AG</strain>
    </source>
</reference>
<accession>A0AAD5HH23</accession>
<organism evidence="2 3">
    <name type="scientific">Umbelopsis ramanniana AG</name>
    <dbReference type="NCBI Taxonomy" id="1314678"/>
    <lineage>
        <taxon>Eukaryota</taxon>
        <taxon>Fungi</taxon>
        <taxon>Fungi incertae sedis</taxon>
        <taxon>Mucoromycota</taxon>
        <taxon>Mucoromycotina</taxon>
        <taxon>Umbelopsidomycetes</taxon>
        <taxon>Umbelopsidales</taxon>
        <taxon>Umbelopsidaceae</taxon>
        <taxon>Umbelopsis</taxon>
    </lineage>
</organism>
<evidence type="ECO:0000313" key="2">
    <source>
        <dbReference type="EMBL" id="KAI8584177.1"/>
    </source>
</evidence>
<keyword evidence="1" id="KW-1133">Transmembrane helix</keyword>
<feature type="transmembrane region" description="Helical" evidence="1">
    <location>
        <begin position="65"/>
        <end position="87"/>
    </location>
</feature>
<name>A0AAD5HH23_UMBRA</name>
<comment type="caution">
    <text evidence="2">The sequence shown here is derived from an EMBL/GenBank/DDBJ whole genome shotgun (WGS) entry which is preliminary data.</text>
</comment>
<gene>
    <name evidence="2" type="ORF">K450DRAFT_218535</name>
</gene>